<proteinExistence type="predicted"/>
<reference evidence="1" key="1">
    <citation type="submission" date="2021-01" db="EMBL/GenBank/DDBJ databases">
        <authorList>
            <person name="Corre E."/>
            <person name="Pelletier E."/>
            <person name="Niang G."/>
            <person name="Scheremetjew M."/>
            <person name="Finn R."/>
            <person name="Kale V."/>
            <person name="Holt S."/>
            <person name="Cochrane G."/>
            <person name="Meng A."/>
            <person name="Brown T."/>
            <person name="Cohen L."/>
        </authorList>
    </citation>
    <scope>NUCLEOTIDE SEQUENCE</scope>
    <source>
        <strain evidence="1">CCMP645</strain>
    </source>
</reference>
<dbReference type="InterPro" id="IPR029068">
    <property type="entry name" value="Glyas_Bleomycin-R_OHBP_Dase"/>
</dbReference>
<evidence type="ECO:0000313" key="1">
    <source>
        <dbReference type="EMBL" id="CAE0767287.1"/>
    </source>
</evidence>
<gene>
    <name evidence="1" type="ORF">PCAR00345_LOCUS19899</name>
</gene>
<accession>A0A7S4BIP6</accession>
<dbReference type="AlphaFoldDB" id="A0A7S4BIP6"/>
<dbReference type="SUPFAM" id="SSF54593">
    <property type="entry name" value="Glyoxalase/Bleomycin resistance protein/Dihydroxybiphenyl dioxygenase"/>
    <property type="match status" value="1"/>
</dbReference>
<sequence>MPYKMTFASADPEGALAFSLKYLGASETPQPHTGGNGRCALIKWCTFPGTKPTALGIDYQFHFVKGYHRPNGSMTIDEFEDQMAALHGDFSRADATYDQYMDFHVTLAADDLDVIAAKLVADGVPLLARKSPDGASASIFVEMPHAIVLEIVGPSLSVVTPVAWSRCGAPKRPLQVDVRKARRVVAASARDTSTHAGSHSGGYFGYASEYNFGDGSVHSGVNGGVNGGNGTVAAVRKSPVRPLRAVYASTVPKEAADFVAWAFAGERVRPQSFLDGGNDSCVDAQAVRWTSATSDSSYELVWIHSPKLPQGKLPLDKYEAYLRALHGNLSKNIYDEYMDNHVALIFGDGDDVVRRLDARGVPFFMRGQYGEGADIFVEGPGGQIYELLCLHQTLRSDIPTWNLCGPLLATDTPALA</sequence>
<organism evidence="1">
    <name type="scientific">Chrysotila carterae</name>
    <name type="common">Marine alga</name>
    <name type="synonym">Syracosphaera carterae</name>
    <dbReference type="NCBI Taxonomy" id="13221"/>
    <lineage>
        <taxon>Eukaryota</taxon>
        <taxon>Haptista</taxon>
        <taxon>Haptophyta</taxon>
        <taxon>Prymnesiophyceae</taxon>
        <taxon>Isochrysidales</taxon>
        <taxon>Isochrysidaceae</taxon>
        <taxon>Chrysotila</taxon>
    </lineage>
</organism>
<dbReference type="EMBL" id="HBIZ01031208">
    <property type="protein sequence ID" value="CAE0767287.1"/>
    <property type="molecule type" value="Transcribed_RNA"/>
</dbReference>
<protein>
    <submittedName>
        <fullName evidence="1">Uncharacterized protein</fullName>
    </submittedName>
</protein>
<name>A0A7S4BIP6_CHRCT</name>